<evidence type="ECO:0000313" key="2">
    <source>
        <dbReference type="EMBL" id="KAH3684310.1"/>
    </source>
</evidence>
<evidence type="ECO:0000256" key="1">
    <source>
        <dbReference type="SAM" id="MobiDB-lite"/>
    </source>
</evidence>
<reference evidence="2" key="1">
    <citation type="journal article" date="2021" name="Open Biol.">
        <title>Shared evolutionary footprints suggest mitochondrial oxidative damage underlies multiple complex I losses in fungi.</title>
        <authorList>
            <person name="Schikora-Tamarit M.A."/>
            <person name="Marcet-Houben M."/>
            <person name="Nosek J."/>
            <person name="Gabaldon T."/>
        </authorList>
    </citation>
    <scope>NUCLEOTIDE SEQUENCE</scope>
    <source>
        <strain evidence="2">CBS2887</strain>
    </source>
</reference>
<name>A0A9P8Q7C3_WICPI</name>
<gene>
    <name evidence="2" type="ORF">WICPIJ_004720</name>
</gene>
<accession>A0A9P8Q7C3</accession>
<organism evidence="2 3">
    <name type="scientific">Wickerhamomyces pijperi</name>
    <name type="common">Yeast</name>
    <name type="synonym">Pichia pijperi</name>
    <dbReference type="NCBI Taxonomy" id="599730"/>
    <lineage>
        <taxon>Eukaryota</taxon>
        <taxon>Fungi</taxon>
        <taxon>Dikarya</taxon>
        <taxon>Ascomycota</taxon>
        <taxon>Saccharomycotina</taxon>
        <taxon>Saccharomycetes</taxon>
        <taxon>Phaffomycetales</taxon>
        <taxon>Wickerhamomycetaceae</taxon>
        <taxon>Wickerhamomyces</taxon>
    </lineage>
</organism>
<dbReference type="EMBL" id="JAEUBG010002627">
    <property type="protein sequence ID" value="KAH3684310.1"/>
    <property type="molecule type" value="Genomic_DNA"/>
</dbReference>
<protein>
    <submittedName>
        <fullName evidence="2">Uncharacterized protein</fullName>
    </submittedName>
</protein>
<feature type="compositionally biased region" description="Polar residues" evidence="1">
    <location>
        <begin position="7"/>
        <end position="30"/>
    </location>
</feature>
<comment type="caution">
    <text evidence="2">The sequence shown here is derived from an EMBL/GenBank/DDBJ whole genome shotgun (WGS) entry which is preliminary data.</text>
</comment>
<keyword evidence="3" id="KW-1185">Reference proteome</keyword>
<feature type="region of interest" description="Disordered" evidence="1">
    <location>
        <begin position="1"/>
        <end position="119"/>
    </location>
</feature>
<dbReference type="Proteomes" id="UP000774326">
    <property type="component" value="Unassembled WGS sequence"/>
</dbReference>
<dbReference type="AlphaFoldDB" id="A0A9P8Q7C3"/>
<evidence type="ECO:0000313" key="3">
    <source>
        <dbReference type="Proteomes" id="UP000774326"/>
    </source>
</evidence>
<proteinExistence type="predicted"/>
<feature type="compositionally biased region" description="Polar residues" evidence="1">
    <location>
        <begin position="40"/>
        <end position="86"/>
    </location>
</feature>
<reference evidence="2" key="2">
    <citation type="submission" date="2021-01" db="EMBL/GenBank/DDBJ databases">
        <authorList>
            <person name="Schikora-Tamarit M.A."/>
        </authorList>
    </citation>
    <scope>NUCLEOTIDE SEQUENCE</scope>
    <source>
        <strain evidence="2">CBS2887</strain>
    </source>
</reference>
<feature type="non-terminal residue" evidence="2">
    <location>
        <position position="1"/>
    </location>
</feature>
<sequence length="157" mass="17652">TVVGLNQFLSMTSESSTEDQSTVNKVTESQIRLKQETKTSESSQVAESTPLVSPSDSELSIFTDIASDSSESTQSETNPSSKPQTQPEHKPKWIEITPQNRNKYMPTGKRENNNPYNVSGDACKIRLGMREKPKRVDSQGVEIEGMKRYESFFEVWV</sequence>